<reference evidence="1 2" key="1">
    <citation type="journal article" date="2019" name="Int. J. Syst. Evol. Microbiol.">
        <title>The Global Catalogue of Microorganisms (GCM) 10K type strain sequencing project: providing services to taxonomists for standard genome sequencing and annotation.</title>
        <authorList>
            <consortium name="The Broad Institute Genomics Platform"/>
            <consortium name="The Broad Institute Genome Sequencing Center for Infectious Disease"/>
            <person name="Wu L."/>
            <person name="Ma J."/>
        </authorList>
    </citation>
    <scope>NUCLEOTIDE SEQUENCE [LARGE SCALE GENOMIC DNA]</scope>
    <source>
        <strain evidence="1 2">PJ61</strain>
    </source>
</reference>
<dbReference type="AlphaFoldDB" id="A0ABD5T9B1"/>
<accession>A0ABD5T9B1</accession>
<dbReference type="SUPFAM" id="SSF53067">
    <property type="entry name" value="Actin-like ATPase domain"/>
    <property type="match status" value="1"/>
</dbReference>
<feature type="non-terminal residue" evidence="1">
    <location>
        <position position="1"/>
    </location>
</feature>
<dbReference type="Proteomes" id="UP001596274">
    <property type="component" value="Unassembled WGS sequence"/>
</dbReference>
<name>A0ABD5T9B1_9EURY</name>
<dbReference type="InterPro" id="IPR057331">
    <property type="entry name" value="Salactin"/>
</dbReference>
<dbReference type="Pfam" id="PF25229">
    <property type="entry name" value="Salactin"/>
    <property type="match status" value="1"/>
</dbReference>
<comment type="caution">
    <text evidence="1">The sequence shown here is derived from an EMBL/GenBank/DDBJ whole genome shotgun (WGS) entry which is preliminary data.</text>
</comment>
<proteinExistence type="predicted"/>
<evidence type="ECO:0000313" key="2">
    <source>
        <dbReference type="Proteomes" id="UP001596274"/>
    </source>
</evidence>
<keyword evidence="2" id="KW-1185">Reference proteome</keyword>
<dbReference type="InterPro" id="IPR043129">
    <property type="entry name" value="ATPase_NBD"/>
</dbReference>
<gene>
    <name evidence="1" type="ORF">ACFQDD_11375</name>
</gene>
<evidence type="ECO:0000313" key="1">
    <source>
        <dbReference type="EMBL" id="MFC6772106.1"/>
    </source>
</evidence>
<sequence>EFLPGLANDHMKPYQLALGRPIAVTGGMACIPGLTEEFEARLSDALDRDIEVVSPDDPATAAAEGAARIAERLI</sequence>
<dbReference type="EMBL" id="JBHSWT010000640">
    <property type="protein sequence ID" value="MFC6772106.1"/>
    <property type="molecule type" value="Genomic_DNA"/>
</dbReference>
<organism evidence="1 2">
    <name type="scientific">Halorubrum pallidum</name>
    <dbReference type="NCBI Taxonomy" id="1526114"/>
    <lineage>
        <taxon>Archaea</taxon>
        <taxon>Methanobacteriati</taxon>
        <taxon>Methanobacteriota</taxon>
        <taxon>Stenosarchaea group</taxon>
        <taxon>Halobacteria</taxon>
        <taxon>Halobacteriales</taxon>
        <taxon>Haloferacaceae</taxon>
        <taxon>Halorubrum</taxon>
    </lineage>
</organism>
<protein>
    <submittedName>
        <fullName evidence="1">Uncharacterized protein</fullName>
    </submittedName>
</protein>